<keyword evidence="2" id="KW-1185">Reference proteome</keyword>
<evidence type="ECO:0000313" key="1">
    <source>
        <dbReference type="EMBL" id="KAJ9180240.1"/>
    </source>
</evidence>
<gene>
    <name evidence="1" type="ORF">P3X46_008510</name>
</gene>
<reference evidence="1" key="1">
    <citation type="journal article" date="2023" name="Plant Biotechnol. J.">
        <title>Chromosome-level wild Hevea brasiliensis genome provides new tools for genomic-assisted breeding and valuable loci to elevate rubber yield.</title>
        <authorList>
            <person name="Cheng H."/>
            <person name="Song X."/>
            <person name="Hu Y."/>
            <person name="Wu T."/>
            <person name="Yang Q."/>
            <person name="An Z."/>
            <person name="Feng S."/>
            <person name="Deng Z."/>
            <person name="Wu W."/>
            <person name="Zeng X."/>
            <person name="Tu M."/>
            <person name="Wang X."/>
            <person name="Huang H."/>
        </authorList>
    </citation>
    <scope>NUCLEOTIDE SEQUENCE</scope>
    <source>
        <strain evidence="1">MT/VB/25A 57/8</strain>
    </source>
</reference>
<dbReference type="EMBL" id="JARPOI010000005">
    <property type="protein sequence ID" value="KAJ9180240.1"/>
    <property type="molecule type" value="Genomic_DNA"/>
</dbReference>
<proteinExistence type="predicted"/>
<name>A0ABQ9MKU5_HEVBR</name>
<organism evidence="1 2">
    <name type="scientific">Hevea brasiliensis</name>
    <name type="common">Para rubber tree</name>
    <name type="synonym">Siphonia brasiliensis</name>
    <dbReference type="NCBI Taxonomy" id="3981"/>
    <lineage>
        <taxon>Eukaryota</taxon>
        <taxon>Viridiplantae</taxon>
        <taxon>Streptophyta</taxon>
        <taxon>Embryophyta</taxon>
        <taxon>Tracheophyta</taxon>
        <taxon>Spermatophyta</taxon>
        <taxon>Magnoliopsida</taxon>
        <taxon>eudicotyledons</taxon>
        <taxon>Gunneridae</taxon>
        <taxon>Pentapetalae</taxon>
        <taxon>rosids</taxon>
        <taxon>fabids</taxon>
        <taxon>Malpighiales</taxon>
        <taxon>Euphorbiaceae</taxon>
        <taxon>Crotonoideae</taxon>
        <taxon>Micrandreae</taxon>
        <taxon>Hevea</taxon>
    </lineage>
</organism>
<evidence type="ECO:0000313" key="2">
    <source>
        <dbReference type="Proteomes" id="UP001174677"/>
    </source>
</evidence>
<sequence>MACVVSISFSTPLCARKFLLQELQLRKVPLAGLSSQATIRTATNLLAFYHSNRDIFSVRSCRGYLTSLDHFGELFPLCTIVSSCTHKIIVGYWVGPDIDDGWGYVEAFINQIT</sequence>
<comment type="caution">
    <text evidence="1">The sequence shown here is derived from an EMBL/GenBank/DDBJ whole genome shotgun (WGS) entry which is preliminary data.</text>
</comment>
<dbReference type="Proteomes" id="UP001174677">
    <property type="component" value="Chromosome 5"/>
</dbReference>
<protein>
    <submittedName>
        <fullName evidence="1">Uncharacterized protein</fullName>
    </submittedName>
</protein>
<accession>A0ABQ9MKU5</accession>